<accession>M3FJG6</accession>
<reference evidence="2 3" key="1">
    <citation type="submission" date="2013-01" db="EMBL/GenBank/DDBJ databases">
        <authorList>
            <person name="Harkins D.M."/>
            <person name="Durkin A.S."/>
            <person name="Brinkac L.M."/>
            <person name="Haft D.H."/>
            <person name="Selengut J.D."/>
            <person name="Sanka R."/>
            <person name="DePew J."/>
            <person name="Purushe J."/>
            <person name="Picardeau M."/>
            <person name="Werts C."/>
            <person name="Goarant C."/>
            <person name="Vinetz J.M."/>
            <person name="Sutton G.G."/>
            <person name="Nierman W.C."/>
            <person name="Fouts D.E."/>
        </authorList>
    </citation>
    <scope>NUCLEOTIDE SEQUENCE [LARGE SCALE GENOMIC DNA]</scope>
    <source>
        <strain evidence="2 3">200701203</strain>
    </source>
</reference>
<keyword evidence="1" id="KW-1133">Transmembrane helix</keyword>
<evidence type="ECO:0000313" key="2">
    <source>
        <dbReference type="EMBL" id="EMG01978.1"/>
    </source>
</evidence>
<dbReference type="AlphaFoldDB" id="M3FJG6"/>
<keyword evidence="1" id="KW-0812">Transmembrane</keyword>
<protein>
    <submittedName>
        <fullName evidence="2">Uncharacterized protein</fullName>
    </submittedName>
</protein>
<dbReference type="BioCyc" id="LBOR1193007:G11KN-524-MONOMER"/>
<dbReference type="Proteomes" id="UP000011783">
    <property type="component" value="Unassembled WGS sequence"/>
</dbReference>
<sequence>MEPSQFPSRAVSIFLLNDFVAVFHWKEFIPYLILFPLIGILSRSKFHSVILDHL</sequence>
<evidence type="ECO:0000313" key="3">
    <source>
        <dbReference type="Proteomes" id="UP000011783"/>
    </source>
</evidence>
<name>M3FJG6_LEPBO</name>
<gene>
    <name evidence="2" type="ORF">LEP1GSC123_0411</name>
</gene>
<evidence type="ECO:0000256" key="1">
    <source>
        <dbReference type="SAM" id="Phobius"/>
    </source>
</evidence>
<keyword evidence="1" id="KW-0472">Membrane</keyword>
<organism evidence="2 3">
    <name type="scientific">Leptospira borgpetersenii str. 200701203</name>
    <dbReference type="NCBI Taxonomy" id="1193007"/>
    <lineage>
        <taxon>Bacteria</taxon>
        <taxon>Pseudomonadati</taxon>
        <taxon>Spirochaetota</taxon>
        <taxon>Spirochaetia</taxon>
        <taxon>Leptospirales</taxon>
        <taxon>Leptospiraceae</taxon>
        <taxon>Leptospira</taxon>
    </lineage>
</organism>
<comment type="caution">
    <text evidence="2">The sequence shown here is derived from an EMBL/GenBank/DDBJ whole genome shotgun (WGS) entry which is preliminary data.</text>
</comment>
<dbReference type="EMBL" id="AKWO02000010">
    <property type="protein sequence ID" value="EMG01978.1"/>
    <property type="molecule type" value="Genomic_DNA"/>
</dbReference>
<proteinExistence type="predicted"/>
<feature type="transmembrane region" description="Helical" evidence="1">
    <location>
        <begin position="28"/>
        <end position="46"/>
    </location>
</feature>